<reference evidence="1" key="2">
    <citation type="journal article" date="2015" name="J. Antimicrob. Chemother.">
        <title>Linezolid resistance in clinical isolates of Staphylococcus epidermidis from German hospitals and characterization of two cfr-carrying plasmids.</title>
        <authorList>
            <person name="Bender J."/>
            <person name="Strommenger B."/>
            <person name="Steglich M."/>
            <person name="Zimmermann O."/>
            <person name="Fenner I."/>
            <person name="Lensing C."/>
            <person name="Dagwadordsch U."/>
            <person name="Kekule A.S."/>
            <person name="Werner G."/>
            <person name="Layer F."/>
        </authorList>
    </citation>
    <scope>NUCLEOTIDE SEQUENCE</scope>
    <source>
        <strain evidence="1">12-02300</strain>
        <plasmid evidence="1">p12-02300</plasmid>
    </source>
</reference>
<name>A0A0D4ZY15_STAEP</name>
<reference evidence="1" key="1">
    <citation type="submission" date="2014-09" db="EMBL/GenBank/DDBJ databases">
        <authorList>
            <person name="Bender J.K."/>
            <person name="Strommenger B."/>
            <person name="Steglich M."/>
            <person name="Zimmermann O."/>
            <person name="Fenner I."/>
            <person name="Lensing C."/>
            <person name="Dagwadordsch U."/>
            <person name="Werner G."/>
            <person name="Layer F."/>
        </authorList>
    </citation>
    <scope>NUCLEOTIDE SEQUENCE</scope>
    <source>
        <strain evidence="1">12-02300</strain>
        <plasmid evidence="1">p12-02300</plasmid>
    </source>
</reference>
<dbReference type="RefSeq" id="WP_063280112.1">
    <property type="nucleotide sequence ID" value="NZ_KM521837.1"/>
</dbReference>
<accession>A0A0D4ZY15</accession>
<organism evidence="1">
    <name type="scientific">Staphylococcus epidermidis</name>
    <dbReference type="NCBI Taxonomy" id="1282"/>
    <lineage>
        <taxon>Bacteria</taxon>
        <taxon>Bacillati</taxon>
        <taxon>Bacillota</taxon>
        <taxon>Bacilli</taxon>
        <taxon>Bacillales</taxon>
        <taxon>Staphylococcaceae</taxon>
        <taxon>Staphylococcus</taxon>
    </lineage>
</organism>
<keyword evidence="1" id="KW-0614">Plasmid</keyword>
<evidence type="ECO:0000313" key="1">
    <source>
        <dbReference type="EMBL" id="AJW29157.1"/>
    </source>
</evidence>
<dbReference type="AlphaFoldDB" id="A0A0D4ZY15"/>
<dbReference type="EMBL" id="KM521837">
    <property type="protein sequence ID" value="AJW29157.1"/>
    <property type="molecule type" value="Genomic_DNA"/>
</dbReference>
<protein>
    <submittedName>
        <fullName evidence="1">Uncharacterized protein</fullName>
    </submittedName>
</protein>
<proteinExistence type="predicted"/>
<sequence>MSDFNNEAVKNEYKEEDVFDEMITKKKEVRPTKSVKMYNEDWSIAYQVKAKTGANLVDIVSEAMELLKEKYNL</sequence>
<geneLocation type="plasmid" evidence="1">
    <name>p12-02300</name>
</geneLocation>